<keyword evidence="2" id="KW-1133">Transmembrane helix</keyword>
<feature type="region of interest" description="Disordered" evidence="1">
    <location>
        <begin position="59"/>
        <end position="88"/>
    </location>
</feature>
<feature type="transmembrane region" description="Helical" evidence="2">
    <location>
        <begin position="551"/>
        <end position="572"/>
    </location>
</feature>
<keyword evidence="2" id="KW-0812">Transmembrane</keyword>
<keyword evidence="2" id="KW-0472">Membrane</keyword>
<sequence>MPIRGPLEAEPISAHRSADPPPNRHTPDTLLRSPPSSGSLRRDVVYSSTFTFAQNIDLIPGVGDHTSGPTENVQHEPRESQSSARASSRSEILHVATLTVIPSALNVLLPCASSTPPETEVIQPTAERMMYPISAIQRYDKGIAVLRQREKAKENLPSAWEPHTHPEGALYWCLLDSHRRVYTDAYFCDPSIAAEIAAFLVQVDDIIHYQSVPLPPDYESVLSGETVRCPDIAGIQGATSAAHIKHEIETKYWTHWEMFPYGHKVPEAVFTELMGTIIYGNIDRMTSTVSTVAYNPEELHRMLSFVSSAKDLGDTDHTASLMGKNIRHKRTLDVHLWLAAYRTPWKRSDILPSTHHRFLNFHGQATARLCRDQTIYGQSSYVRSPLINILSPFLLNAPEAYLRDLEQTWIDGIIVDEQWHNILTHIVGGWKYFLLLATILLNANVAFLAIPSVDNGELTKRSAAQIASYVSMIFSMGSMLQSLLLTRQYRANVRDSADKVVRFLLKVHPTLALETLAIIYSLPYALLIWASVTFAAAFCFECFLKHGDVSTVIAAIPGSIVVSLITLCIFTAREEHWETALRMIWSNLMDAAAYVRSKFGGESTAAVNPRGLFARIFCSTVQGGAPPNMDTLPWPTLTSRMNLKVEY</sequence>
<organism evidence="3 4">
    <name type="scientific">Ceriporiopsis subvermispora (strain B)</name>
    <name type="common">White-rot fungus</name>
    <name type="synonym">Gelatoporia subvermispora</name>
    <dbReference type="NCBI Taxonomy" id="914234"/>
    <lineage>
        <taxon>Eukaryota</taxon>
        <taxon>Fungi</taxon>
        <taxon>Dikarya</taxon>
        <taxon>Basidiomycota</taxon>
        <taxon>Agaricomycotina</taxon>
        <taxon>Agaricomycetes</taxon>
        <taxon>Polyporales</taxon>
        <taxon>Gelatoporiaceae</taxon>
        <taxon>Gelatoporia</taxon>
    </lineage>
</organism>
<proteinExistence type="predicted"/>
<reference evidence="3 4" key="1">
    <citation type="journal article" date="2012" name="Proc. Natl. Acad. Sci. U.S.A.">
        <title>Comparative genomics of Ceriporiopsis subvermispora and Phanerochaete chrysosporium provide insight into selective ligninolysis.</title>
        <authorList>
            <person name="Fernandez-Fueyo E."/>
            <person name="Ruiz-Duenas F.J."/>
            <person name="Ferreira P."/>
            <person name="Floudas D."/>
            <person name="Hibbett D.S."/>
            <person name="Canessa P."/>
            <person name="Larrondo L.F."/>
            <person name="James T.Y."/>
            <person name="Seelenfreund D."/>
            <person name="Lobos S."/>
            <person name="Polanco R."/>
            <person name="Tello M."/>
            <person name="Honda Y."/>
            <person name="Watanabe T."/>
            <person name="Watanabe T."/>
            <person name="Ryu J.S."/>
            <person name="Kubicek C.P."/>
            <person name="Schmoll M."/>
            <person name="Gaskell J."/>
            <person name="Hammel K.E."/>
            <person name="St John F.J."/>
            <person name="Vanden Wymelenberg A."/>
            <person name="Sabat G."/>
            <person name="Splinter BonDurant S."/>
            <person name="Syed K."/>
            <person name="Yadav J.S."/>
            <person name="Doddapaneni H."/>
            <person name="Subramanian V."/>
            <person name="Lavin J.L."/>
            <person name="Oguiza J.A."/>
            <person name="Perez G."/>
            <person name="Pisabarro A.G."/>
            <person name="Ramirez L."/>
            <person name="Santoyo F."/>
            <person name="Master E."/>
            <person name="Coutinho P.M."/>
            <person name="Henrissat B."/>
            <person name="Lombard V."/>
            <person name="Magnuson J.K."/>
            <person name="Kuees U."/>
            <person name="Hori C."/>
            <person name="Igarashi K."/>
            <person name="Samejima M."/>
            <person name="Held B.W."/>
            <person name="Barry K.W."/>
            <person name="LaButti K.M."/>
            <person name="Lapidus A."/>
            <person name="Lindquist E.A."/>
            <person name="Lucas S.M."/>
            <person name="Riley R."/>
            <person name="Salamov A.A."/>
            <person name="Hoffmeister D."/>
            <person name="Schwenk D."/>
            <person name="Hadar Y."/>
            <person name="Yarden O."/>
            <person name="de Vries R.P."/>
            <person name="Wiebenga A."/>
            <person name="Stenlid J."/>
            <person name="Eastwood D."/>
            <person name="Grigoriev I.V."/>
            <person name="Berka R.M."/>
            <person name="Blanchette R.A."/>
            <person name="Kersten P."/>
            <person name="Martinez A.T."/>
            <person name="Vicuna R."/>
            <person name="Cullen D."/>
        </authorList>
    </citation>
    <scope>NUCLEOTIDE SEQUENCE [LARGE SCALE GENOMIC DNA]</scope>
    <source>
        <strain evidence="3 4">B</strain>
    </source>
</reference>
<dbReference type="Proteomes" id="UP000016930">
    <property type="component" value="Unassembled WGS sequence"/>
</dbReference>
<accession>M2R9M2</accession>
<feature type="transmembrane region" description="Helical" evidence="2">
    <location>
        <begin position="432"/>
        <end position="450"/>
    </location>
</feature>
<evidence type="ECO:0000256" key="1">
    <source>
        <dbReference type="SAM" id="MobiDB-lite"/>
    </source>
</evidence>
<dbReference type="AlphaFoldDB" id="M2R9M2"/>
<feature type="compositionally biased region" description="Low complexity" evidence="1">
    <location>
        <begin position="30"/>
        <end position="39"/>
    </location>
</feature>
<evidence type="ECO:0008006" key="5">
    <source>
        <dbReference type="Google" id="ProtNLM"/>
    </source>
</evidence>
<dbReference type="HOGENOM" id="CLU_015091_2_2_1"/>
<dbReference type="STRING" id="914234.M2R9M2"/>
<feature type="region of interest" description="Disordered" evidence="1">
    <location>
        <begin position="1"/>
        <end position="40"/>
    </location>
</feature>
<name>M2R9M2_CERS8</name>
<evidence type="ECO:0000313" key="4">
    <source>
        <dbReference type="Proteomes" id="UP000016930"/>
    </source>
</evidence>
<gene>
    <name evidence="3" type="ORF">CERSUDRAFT_75041</name>
</gene>
<protein>
    <recommendedName>
        <fullName evidence="5">WW domain-containing protein</fullName>
    </recommendedName>
</protein>
<feature type="transmembrane region" description="Helical" evidence="2">
    <location>
        <begin position="526"/>
        <end position="544"/>
    </location>
</feature>
<feature type="transmembrane region" description="Helical" evidence="2">
    <location>
        <begin position="462"/>
        <end position="480"/>
    </location>
</feature>
<dbReference type="OrthoDB" id="2657661at2759"/>
<dbReference type="EMBL" id="KB445800">
    <property type="protein sequence ID" value="EMD35446.1"/>
    <property type="molecule type" value="Genomic_DNA"/>
</dbReference>
<keyword evidence="4" id="KW-1185">Reference proteome</keyword>
<evidence type="ECO:0000313" key="3">
    <source>
        <dbReference type="EMBL" id="EMD35446.1"/>
    </source>
</evidence>
<evidence type="ECO:0000256" key="2">
    <source>
        <dbReference type="SAM" id="Phobius"/>
    </source>
</evidence>